<evidence type="ECO:0000256" key="1">
    <source>
        <dbReference type="SAM" id="MobiDB-lite"/>
    </source>
</evidence>
<dbReference type="GO" id="GO:0031221">
    <property type="term" value="P:arabinan metabolic process"/>
    <property type="evidence" value="ECO:0007669"/>
    <property type="project" value="InterPro"/>
</dbReference>
<proteinExistence type="predicted"/>
<keyword evidence="4" id="KW-1185">Reference proteome</keyword>
<dbReference type="InterPro" id="IPR015289">
    <property type="entry name" value="A-L-arabinofuranosidase_B_cat"/>
</dbReference>
<name>A0A2W2AIQ0_9HYPH</name>
<organism evidence="3 4">
    <name type="scientific">Aestuariivirga litoralis</name>
    <dbReference type="NCBI Taxonomy" id="2650924"/>
    <lineage>
        <taxon>Bacteria</taxon>
        <taxon>Pseudomonadati</taxon>
        <taxon>Pseudomonadota</taxon>
        <taxon>Alphaproteobacteria</taxon>
        <taxon>Hyphomicrobiales</taxon>
        <taxon>Aestuariivirgaceae</taxon>
        <taxon>Aestuariivirga</taxon>
    </lineage>
</organism>
<sequence>MPAPRPPQPPSRIRHLPPSSPSRRQRPAPMMISEHRPVWRVALRRQCAWLAAMLALPAGPAAAATLAFTVTASESVVVTGTPRIAIDVGGVTRHATYAAGSGGTALTFSYAVQAGDFDGNGITLVSPIDLAGGSIADQVGNPANPLTFTLPDTSALKVQTYTAAFTTGTITAANASAVGFTIAKAPTGASFTYAITSSGGAGSVSGSGTISGAAHAVTGLDVSALPAGTLTLSVTVSTAAGGTGAARTATAATSFTGVLDALPASAAAFALRRLSGGYSGPLLRVRRASDNTEQTIPATIAGSLDTATLGTFCSGTSCFVSTLYDQSGNSRDAVQATTTAQPRLFAGGATETEGGKPALRFTAAGLSLVAPAITGQTIQATINAVARSTDTSISRHILGDRTAGGGRLIRAVAGGASFTVANVNAGALTVTGVTTQQRIVTMLSGPGSTISGVLDGVVTASGPSGFVGSGAPFAIGGQNSAGDWIGTISEAVFFNSSLSSANRLVLERNQGAHYGISVP</sequence>
<dbReference type="GO" id="GO:0046556">
    <property type="term" value="F:alpha-L-arabinofuranosidase activity"/>
    <property type="evidence" value="ECO:0007669"/>
    <property type="project" value="InterPro"/>
</dbReference>
<feature type="compositionally biased region" description="Pro residues" evidence="1">
    <location>
        <begin position="1"/>
        <end position="10"/>
    </location>
</feature>
<dbReference type="AlphaFoldDB" id="A0A2W2AIQ0"/>
<dbReference type="EMBL" id="QKVK01000015">
    <property type="protein sequence ID" value="PZF75151.1"/>
    <property type="molecule type" value="Genomic_DNA"/>
</dbReference>
<dbReference type="SUPFAM" id="SSF49899">
    <property type="entry name" value="Concanavalin A-like lectins/glucanases"/>
    <property type="match status" value="1"/>
</dbReference>
<accession>A0A2W2AIQ0</accession>
<feature type="domain" description="Alpha-L-arabinofuranosidase B catalytic" evidence="2">
    <location>
        <begin position="263"/>
        <end position="340"/>
    </location>
</feature>
<gene>
    <name evidence="3" type="ORF">DK847_19715</name>
</gene>
<reference evidence="4" key="1">
    <citation type="submission" date="2018-06" db="EMBL/GenBank/DDBJ databases">
        <title>Aestuariibacter litoralis strain KCTC 52945T.</title>
        <authorList>
            <person name="Li X."/>
            <person name="Salam N."/>
            <person name="Li J.-L."/>
            <person name="Chen Y.-M."/>
            <person name="Yang Z.-W."/>
            <person name="Zhang L.-Y."/>
            <person name="Han M.-X."/>
            <person name="Xiao M."/>
            <person name="Li W.-J."/>
        </authorList>
    </citation>
    <scope>NUCLEOTIDE SEQUENCE [LARGE SCALE GENOMIC DNA]</scope>
    <source>
        <strain evidence="4">KCTC 52945</strain>
    </source>
</reference>
<protein>
    <recommendedName>
        <fullName evidence="2">Alpha-L-arabinofuranosidase B catalytic domain-containing protein</fullName>
    </recommendedName>
</protein>
<evidence type="ECO:0000313" key="3">
    <source>
        <dbReference type="EMBL" id="PZF75151.1"/>
    </source>
</evidence>
<evidence type="ECO:0000313" key="4">
    <source>
        <dbReference type="Proteomes" id="UP000248795"/>
    </source>
</evidence>
<evidence type="ECO:0000259" key="2">
    <source>
        <dbReference type="Pfam" id="PF09206"/>
    </source>
</evidence>
<dbReference type="Proteomes" id="UP000248795">
    <property type="component" value="Unassembled WGS sequence"/>
</dbReference>
<dbReference type="InterPro" id="IPR013320">
    <property type="entry name" value="ConA-like_dom_sf"/>
</dbReference>
<dbReference type="Gene3D" id="2.60.120.200">
    <property type="match status" value="1"/>
</dbReference>
<feature type="region of interest" description="Disordered" evidence="1">
    <location>
        <begin position="1"/>
        <end position="30"/>
    </location>
</feature>
<dbReference type="Pfam" id="PF09206">
    <property type="entry name" value="ArabFuran-catal"/>
    <property type="match status" value="1"/>
</dbReference>
<comment type="caution">
    <text evidence="3">The sequence shown here is derived from an EMBL/GenBank/DDBJ whole genome shotgun (WGS) entry which is preliminary data.</text>
</comment>